<evidence type="ECO:0008006" key="3">
    <source>
        <dbReference type="Google" id="ProtNLM"/>
    </source>
</evidence>
<dbReference type="EMBL" id="BMJV01000011">
    <property type="protein sequence ID" value="GGG85419.1"/>
    <property type="molecule type" value="Genomic_DNA"/>
</dbReference>
<dbReference type="InterPro" id="IPR043129">
    <property type="entry name" value="ATPase_NBD"/>
</dbReference>
<protein>
    <recommendedName>
        <fullName evidence="3">ROK family protein</fullName>
    </recommendedName>
</protein>
<dbReference type="SUPFAM" id="SSF53067">
    <property type="entry name" value="Actin-like ATPase domain"/>
    <property type="match status" value="1"/>
</dbReference>
<dbReference type="AlphaFoldDB" id="A0A8J3EII3"/>
<accession>A0A8J3EII3</accession>
<evidence type="ECO:0000313" key="1">
    <source>
        <dbReference type="EMBL" id="GGG85419.1"/>
    </source>
</evidence>
<gene>
    <name evidence="1" type="ORF">GCM10011415_39580</name>
</gene>
<name>A0A8J3EII3_9RHOB</name>
<dbReference type="RefSeq" id="WP_188792024.1">
    <property type="nucleotide sequence ID" value="NZ_BMJV01000011.1"/>
</dbReference>
<proteinExistence type="predicted"/>
<comment type="caution">
    <text evidence="1">The sequence shown here is derived from an EMBL/GenBank/DDBJ whole genome shotgun (WGS) entry which is preliminary data.</text>
</comment>
<reference evidence="1" key="2">
    <citation type="submission" date="2020-09" db="EMBL/GenBank/DDBJ databases">
        <authorList>
            <person name="Sun Q."/>
            <person name="Zhou Y."/>
        </authorList>
    </citation>
    <scope>NUCLEOTIDE SEQUENCE</scope>
    <source>
        <strain evidence="1">CGMCC 1.15762</strain>
    </source>
</reference>
<evidence type="ECO:0000313" key="2">
    <source>
        <dbReference type="Proteomes" id="UP000617145"/>
    </source>
</evidence>
<sequence>MQIPLTTSAEAMCPAQAQLLGGIDLGGTKIEAARSLGAGERLVTRRLDTPHGSYEPLLDAISDHVGRLRGQSFAGLQIAMG</sequence>
<reference evidence="1" key="1">
    <citation type="journal article" date="2014" name="Int. J. Syst. Evol. Microbiol.">
        <title>Complete genome sequence of Corynebacterium casei LMG S-19264T (=DSM 44701T), isolated from a smear-ripened cheese.</title>
        <authorList>
            <consortium name="US DOE Joint Genome Institute (JGI-PGF)"/>
            <person name="Walter F."/>
            <person name="Albersmeier A."/>
            <person name="Kalinowski J."/>
            <person name="Ruckert C."/>
        </authorList>
    </citation>
    <scope>NUCLEOTIDE SEQUENCE</scope>
    <source>
        <strain evidence="1">CGMCC 1.15762</strain>
    </source>
</reference>
<dbReference type="Proteomes" id="UP000617145">
    <property type="component" value="Unassembled WGS sequence"/>
</dbReference>
<dbReference type="Gene3D" id="3.30.420.40">
    <property type="match status" value="1"/>
</dbReference>
<keyword evidence="2" id="KW-1185">Reference proteome</keyword>
<organism evidence="1 2">
    <name type="scientific">Salipiger pallidus</name>
    <dbReference type="NCBI Taxonomy" id="1775170"/>
    <lineage>
        <taxon>Bacteria</taxon>
        <taxon>Pseudomonadati</taxon>
        <taxon>Pseudomonadota</taxon>
        <taxon>Alphaproteobacteria</taxon>
        <taxon>Rhodobacterales</taxon>
        <taxon>Roseobacteraceae</taxon>
        <taxon>Salipiger</taxon>
    </lineage>
</organism>